<proteinExistence type="predicted"/>
<evidence type="ECO:0000313" key="2">
    <source>
        <dbReference type="Proteomes" id="UP000184356"/>
    </source>
</evidence>
<dbReference type="EMBL" id="KV878597">
    <property type="protein sequence ID" value="OJJ53453.1"/>
    <property type="molecule type" value="Genomic_DNA"/>
</dbReference>
<sequence length="204" mass="23318">MDRVAVRTNGRPIKRGQIASLVMHDSDKEESNRNGIRYADYKLVCYPWAVVEVKKPGATRTEGAKCILQAANGSSACASLLRSLHMERTGAADGSMYHHPVVAFTFVGEEARVFLTYNVYDRDPELDFYGVMPILYRMRCIWKGKLDRIEDALQIRRLLDNIHYWALHQFRADINSEIRTCLRNNRYSDNPTLAQSMAKLSLTS</sequence>
<dbReference type="OrthoDB" id="4506562at2759"/>
<dbReference type="STRING" id="1036612.A0A1L9T2D0"/>
<protein>
    <submittedName>
        <fullName evidence="1">Uncharacterized protein</fullName>
    </submittedName>
</protein>
<organism evidence="1 2">
    <name type="scientific">Aspergillus sydowii CBS 593.65</name>
    <dbReference type="NCBI Taxonomy" id="1036612"/>
    <lineage>
        <taxon>Eukaryota</taxon>
        <taxon>Fungi</taxon>
        <taxon>Dikarya</taxon>
        <taxon>Ascomycota</taxon>
        <taxon>Pezizomycotina</taxon>
        <taxon>Eurotiomycetes</taxon>
        <taxon>Eurotiomycetidae</taxon>
        <taxon>Eurotiales</taxon>
        <taxon>Aspergillaceae</taxon>
        <taxon>Aspergillus</taxon>
        <taxon>Aspergillus subgen. Nidulantes</taxon>
    </lineage>
</organism>
<gene>
    <name evidence="1" type="ORF">ASPSYDRAFT_530645</name>
</gene>
<keyword evidence="2" id="KW-1185">Reference proteome</keyword>
<dbReference type="VEuPathDB" id="FungiDB:ASPSYDRAFT_530645"/>
<reference evidence="2" key="1">
    <citation type="journal article" date="2017" name="Genome Biol.">
        <title>Comparative genomics reveals high biological diversity and specific adaptations in the industrially and medically important fungal genus Aspergillus.</title>
        <authorList>
            <person name="de Vries R.P."/>
            <person name="Riley R."/>
            <person name="Wiebenga A."/>
            <person name="Aguilar-Osorio G."/>
            <person name="Amillis S."/>
            <person name="Uchima C.A."/>
            <person name="Anderluh G."/>
            <person name="Asadollahi M."/>
            <person name="Askin M."/>
            <person name="Barry K."/>
            <person name="Battaglia E."/>
            <person name="Bayram O."/>
            <person name="Benocci T."/>
            <person name="Braus-Stromeyer S.A."/>
            <person name="Caldana C."/>
            <person name="Canovas D."/>
            <person name="Cerqueira G.C."/>
            <person name="Chen F."/>
            <person name="Chen W."/>
            <person name="Choi C."/>
            <person name="Clum A."/>
            <person name="Dos Santos R.A."/>
            <person name="Damasio A.R."/>
            <person name="Diallinas G."/>
            <person name="Emri T."/>
            <person name="Fekete E."/>
            <person name="Flipphi M."/>
            <person name="Freyberg S."/>
            <person name="Gallo A."/>
            <person name="Gournas C."/>
            <person name="Habgood R."/>
            <person name="Hainaut M."/>
            <person name="Harispe M.L."/>
            <person name="Henrissat B."/>
            <person name="Hilden K.S."/>
            <person name="Hope R."/>
            <person name="Hossain A."/>
            <person name="Karabika E."/>
            <person name="Karaffa L."/>
            <person name="Karanyi Z."/>
            <person name="Krasevec N."/>
            <person name="Kuo A."/>
            <person name="Kusch H."/>
            <person name="LaButti K."/>
            <person name="Lagendijk E.L."/>
            <person name="Lapidus A."/>
            <person name="Levasseur A."/>
            <person name="Lindquist E."/>
            <person name="Lipzen A."/>
            <person name="Logrieco A.F."/>
            <person name="MacCabe A."/>
            <person name="Maekelae M.R."/>
            <person name="Malavazi I."/>
            <person name="Melin P."/>
            <person name="Meyer V."/>
            <person name="Mielnichuk N."/>
            <person name="Miskei M."/>
            <person name="Molnar A.P."/>
            <person name="Mule G."/>
            <person name="Ngan C.Y."/>
            <person name="Orejas M."/>
            <person name="Orosz E."/>
            <person name="Ouedraogo J.P."/>
            <person name="Overkamp K.M."/>
            <person name="Park H.-S."/>
            <person name="Perrone G."/>
            <person name="Piumi F."/>
            <person name="Punt P.J."/>
            <person name="Ram A.F."/>
            <person name="Ramon A."/>
            <person name="Rauscher S."/>
            <person name="Record E."/>
            <person name="Riano-Pachon D.M."/>
            <person name="Robert V."/>
            <person name="Roehrig J."/>
            <person name="Ruller R."/>
            <person name="Salamov A."/>
            <person name="Salih N.S."/>
            <person name="Samson R.A."/>
            <person name="Sandor E."/>
            <person name="Sanguinetti M."/>
            <person name="Schuetze T."/>
            <person name="Sepcic K."/>
            <person name="Shelest E."/>
            <person name="Sherlock G."/>
            <person name="Sophianopoulou V."/>
            <person name="Squina F.M."/>
            <person name="Sun H."/>
            <person name="Susca A."/>
            <person name="Todd R.B."/>
            <person name="Tsang A."/>
            <person name="Unkles S.E."/>
            <person name="van de Wiele N."/>
            <person name="van Rossen-Uffink D."/>
            <person name="Oliveira J.V."/>
            <person name="Vesth T.C."/>
            <person name="Visser J."/>
            <person name="Yu J.-H."/>
            <person name="Zhou M."/>
            <person name="Andersen M.R."/>
            <person name="Archer D.B."/>
            <person name="Baker S.E."/>
            <person name="Benoit I."/>
            <person name="Brakhage A.A."/>
            <person name="Braus G.H."/>
            <person name="Fischer R."/>
            <person name="Frisvad J.C."/>
            <person name="Goldman G.H."/>
            <person name="Houbraken J."/>
            <person name="Oakley B."/>
            <person name="Pocsi I."/>
            <person name="Scazzocchio C."/>
            <person name="Seiboth B."/>
            <person name="vanKuyk P.A."/>
            <person name="Wortman J."/>
            <person name="Dyer P.S."/>
            <person name="Grigoriev I.V."/>
        </authorList>
    </citation>
    <scope>NUCLEOTIDE SEQUENCE [LARGE SCALE GENOMIC DNA]</scope>
    <source>
        <strain evidence="2">CBS 593.65</strain>
    </source>
</reference>
<dbReference type="Proteomes" id="UP000184356">
    <property type="component" value="Unassembled WGS sequence"/>
</dbReference>
<accession>A0A1L9T2D0</accession>
<name>A0A1L9T2D0_9EURO</name>
<evidence type="ECO:0000313" key="1">
    <source>
        <dbReference type="EMBL" id="OJJ53453.1"/>
    </source>
</evidence>
<dbReference type="RefSeq" id="XP_040697259.1">
    <property type="nucleotide sequence ID" value="XM_040848611.1"/>
</dbReference>
<dbReference type="GeneID" id="63764684"/>
<dbReference type="AlphaFoldDB" id="A0A1L9T2D0"/>